<keyword evidence="3" id="KW-1185">Reference proteome</keyword>
<protein>
    <submittedName>
        <fullName evidence="2">Uncharacterized protein</fullName>
    </submittedName>
</protein>
<dbReference type="InParanoid" id="A0A3N4KWX9"/>
<gene>
    <name evidence="2" type="ORF">P167DRAFT_534585</name>
</gene>
<dbReference type="OrthoDB" id="5381956at2759"/>
<accession>A0A3N4KWX9</accession>
<evidence type="ECO:0000256" key="1">
    <source>
        <dbReference type="SAM" id="MobiDB-lite"/>
    </source>
</evidence>
<dbReference type="AlphaFoldDB" id="A0A3N4KWX9"/>
<proteinExistence type="predicted"/>
<dbReference type="Proteomes" id="UP000277580">
    <property type="component" value="Unassembled WGS sequence"/>
</dbReference>
<organism evidence="2 3">
    <name type="scientific">Morchella conica CCBAS932</name>
    <dbReference type="NCBI Taxonomy" id="1392247"/>
    <lineage>
        <taxon>Eukaryota</taxon>
        <taxon>Fungi</taxon>
        <taxon>Dikarya</taxon>
        <taxon>Ascomycota</taxon>
        <taxon>Pezizomycotina</taxon>
        <taxon>Pezizomycetes</taxon>
        <taxon>Pezizales</taxon>
        <taxon>Morchellaceae</taxon>
        <taxon>Morchella</taxon>
    </lineage>
</organism>
<evidence type="ECO:0000313" key="2">
    <source>
        <dbReference type="EMBL" id="RPB13968.1"/>
    </source>
</evidence>
<name>A0A3N4KWX9_9PEZI</name>
<feature type="region of interest" description="Disordered" evidence="1">
    <location>
        <begin position="146"/>
        <end position="184"/>
    </location>
</feature>
<sequence>MPRVRRHAASTSISSSSPTLNVSVIHLSVAKKLAAGRSYTGVPPLGPLVLPSYISYDIVDDSPGLPLEIKPDELYATVGGPGEPRLKKIRLIADCEEGEKWKEAAERFQGGNKQGTMPAAYIKIEEEGEEEDQDIKKLKRYGSLRGAVTGSNETKRRKTTKNDSNETKRRIKKSPPAVSNLPSDFVLPDLTPEEVQPRRMEAALKNEALKRGLGLKSLSFHHSETVYKRVEMVDKGTQTHTQALAVLTVPRKIVQFTERLVRFLRILRKAIEVLPESHLVQIEAYFEVDWMVEDIEIAIRGVISRKNLADGAKKGYKGYKGLTTIADRLPFSKNKTIIEFAERLMSLVKTLYQAIEMLSEPYLIEIETLFDVDWMIEDIKRIVKGVISCKAVHDAQLESC</sequence>
<dbReference type="EMBL" id="ML119120">
    <property type="protein sequence ID" value="RPB13968.1"/>
    <property type="molecule type" value="Genomic_DNA"/>
</dbReference>
<evidence type="ECO:0000313" key="3">
    <source>
        <dbReference type="Proteomes" id="UP000277580"/>
    </source>
</evidence>
<reference evidence="2 3" key="1">
    <citation type="journal article" date="2018" name="Nat. Ecol. Evol.">
        <title>Pezizomycetes genomes reveal the molecular basis of ectomycorrhizal truffle lifestyle.</title>
        <authorList>
            <person name="Murat C."/>
            <person name="Payen T."/>
            <person name="Noel B."/>
            <person name="Kuo A."/>
            <person name="Morin E."/>
            <person name="Chen J."/>
            <person name="Kohler A."/>
            <person name="Krizsan K."/>
            <person name="Balestrini R."/>
            <person name="Da Silva C."/>
            <person name="Montanini B."/>
            <person name="Hainaut M."/>
            <person name="Levati E."/>
            <person name="Barry K.W."/>
            <person name="Belfiori B."/>
            <person name="Cichocki N."/>
            <person name="Clum A."/>
            <person name="Dockter R.B."/>
            <person name="Fauchery L."/>
            <person name="Guy J."/>
            <person name="Iotti M."/>
            <person name="Le Tacon F."/>
            <person name="Lindquist E.A."/>
            <person name="Lipzen A."/>
            <person name="Malagnac F."/>
            <person name="Mello A."/>
            <person name="Molinier V."/>
            <person name="Miyauchi S."/>
            <person name="Poulain J."/>
            <person name="Riccioni C."/>
            <person name="Rubini A."/>
            <person name="Sitrit Y."/>
            <person name="Splivallo R."/>
            <person name="Traeger S."/>
            <person name="Wang M."/>
            <person name="Zifcakova L."/>
            <person name="Wipf D."/>
            <person name="Zambonelli A."/>
            <person name="Paolocci F."/>
            <person name="Nowrousian M."/>
            <person name="Ottonello S."/>
            <person name="Baldrian P."/>
            <person name="Spatafora J.W."/>
            <person name="Henrissat B."/>
            <person name="Nagy L.G."/>
            <person name="Aury J.M."/>
            <person name="Wincker P."/>
            <person name="Grigoriev I.V."/>
            <person name="Bonfante P."/>
            <person name="Martin F.M."/>
        </authorList>
    </citation>
    <scope>NUCLEOTIDE SEQUENCE [LARGE SCALE GENOMIC DNA]</scope>
    <source>
        <strain evidence="2 3">CCBAS932</strain>
    </source>
</reference>